<reference evidence="10" key="1">
    <citation type="submission" date="2021-09" db="EMBL/GenBank/DDBJ databases">
        <authorList>
            <consortium name="AG Swart"/>
            <person name="Singh M."/>
            <person name="Singh A."/>
            <person name="Seah K."/>
            <person name="Emmerich C."/>
        </authorList>
    </citation>
    <scope>NUCLEOTIDE SEQUENCE</scope>
    <source>
        <strain evidence="10">ATCC30299</strain>
    </source>
</reference>
<evidence type="ECO:0000256" key="1">
    <source>
        <dbReference type="ARBA" id="ARBA00004434"/>
    </source>
</evidence>
<evidence type="ECO:0000256" key="5">
    <source>
        <dbReference type="ARBA" id="ARBA00023128"/>
    </source>
</evidence>
<comment type="caution">
    <text evidence="10">The sequence shown here is derived from an EMBL/GenBank/DDBJ whole genome shotgun (WGS) entry which is preliminary data.</text>
</comment>
<keyword evidence="11" id="KW-1185">Reference proteome</keyword>
<keyword evidence="4 8" id="KW-1133">Transmembrane helix</keyword>
<accession>A0AAU9I5G8</accession>
<dbReference type="EMBL" id="CAJZBQ010000002">
    <property type="protein sequence ID" value="CAG9310354.1"/>
    <property type="molecule type" value="Genomic_DNA"/>
</dbReference>
<dbReference type="GO" id="GO:0005743">
    <property type="term" value="C:mitochondrial inner membrane"/>
    <property type="evidence" value="ECO:0007669"/>
    <property type="project" value="UniProtKB-SubCell"/>
</dbReference>
<dbReference type="Proteomes" id="UP001162131">
    <property type="component" value="Unassembled WGS sequence"/>
</dbReference>
<keyword evidence="5 7" id="KW-0496">Mitochondrion</keyword>
<evidence type="ECO:0000256" key="7">
    <source>
        <dbReference type="PROSITE-ProRule" id="PRU01094"/>
    </source>
</evidence>
<keyword evidence="3" id="KW-0999">Mitochondrion inner membrane</keyword>
<gene>
    <name evidence="10" type="ORF">BSTOLATCC_MIC1205</name>
</gene>
<dbReference type="AlphaFoldDB" id="A0AAU9I5G8"/>
<dbReference type="PANTHER" id="PTHR14009">
    <property type="entry name" value="LEUCINE ZIPPER-EF-HAND CONTAINING TRANSMEMBRANE PROTEIN"/>
    <property type="match status" value="1"/>
</dbReference>
<protein>
    <recommendedName>
        <fullName evidence="9">Letm1 RBD domain-containing protein</fullName>
    </recommendedName>
</protein>
<dbReference type="GO" id="GO:0030003">
    <property type="term" value="P:intracellular monoatomic cation homeostasis"/>
    <property type="evidence" value="ECO:0007669"/>
    <property type="project" value="TreeGrafter"/>
</dbReference>
<evidence type="ECO:0000313" key="11">
    <source>
        <dbReference type="Proteomes" id="UP001162131"/>
    </source>
</evidence>
<organism evidence="10 11">
    <name type="scientific">Blepharisma stoltei</name>
    <dbReference type="NCBI Taxonomy" id="1481888"/>
    <lineage>
        <taxon>Eukaryota</taxon>
        <taxon>Sar</taxon>
        <taxon>Alveolata</taxon>
        <taxon>Ciliophora</taxon>
        <taxon>Postciliodesmatophora</taxon>
        <taxon>Heterotrichea</taxon>
        <taxon>Heterotrichida</taxon>
        <taxon>Blepharismidae</taxon>
        <taxon>Blepharisma</taxon>
    </lineage>
</organism>
<feature type="domain" description="Letm1 RBD" evidence="9">
    <location>
        <begin position="132"/>
        <end position="392"/>
    </location>
</feature>
<evidence type="ECO:0000256" key="2">
    <source>
        <dbReference type="ARBA" id="ARBA00022692"/>
    </source>
</evidence>
<proteinExistence type="predicted"/>
<dbReference type="GO" id="GO:0043022">
    <property type="term" value="F:ribosome binding"/>
    <property type="evidence" value="ECO:0007669"/>
    <property type="project" value="InterPro"/>
</dbReference>
<evidence type="ECO:0000259" key="9">
    <source>
        <dbReference type="PROSITE" id="PS51758"/>
    </source>
</evidence>
<comment type="subcellular location">
    <subcellularLocation>
        <location evidence="1">Mitochondrion inner membrane</location>
        <topology evidence="1">Single-pass membrane protein</topology>
    </subcellularLocation>
</comment>
<dbReference type="Pfam" id="PF07766">
    <property type="entry name" value="LETM1_RBD"/>
    <property type="match status" value="2"/>
</dbReference>
<dbReference type="PANTHER" id="PTHR14009:SF1">
    <property type="entry name" value="MITOCHONDRIAL PROTON_CALCIUM EXCHANGER PROTEIN"/>
    <property type="match status" value="1"/>
</dbReference>
<evidence type="ECO:0000256" key="3">
    <source>
        <dbReference type="ARBA" id="ARBA00022792"/>
    </source>
</evidence>
<dbReference type="InterPro" id="IPR033122">
    <property type="entry name" value="LETM1-like_RBD"/>
</dbReference>
<evidence type="ECO:0000256" key="4">
    <source>
        <dbReference type="ARBA" id="ARBA00022989"/>
    </source>
</evidence>
<evidence type="ECO:0000256" key="8">
    <source>
        <dbReference type="SAM" id="Phobius"/>
    </source>
</evidence>
<sequence length="453" mass="54088">MNKVQTIILKSNFRFKRNFSENWWNPRKWAGYIKHESKKVWQGCKLLYHDGKYMIKTKYRLTFYEDTWTIHDSRIISRVTPDLLKMIPFSFFIIIPGAELTLPFFLFIFPNMIPSPFLSKTKEDEHWKNIIAKRKVYANKLHRYLIEKSKEIKDLKYKTFKEKLIYRPNSMKIEDLVMNHQLFLKDFNFGNMNAEELKSVCRFLGMEPWTGFKSISKLVLFPLSKLFSYIGLEIPSTWNPTTFPFNQIQRNIVMYQLRNYLSQKRGEDMLLLAEDIDFIEYPLLIACCQERGIDTEFLSDTDMRNCLKEWIYYSAYPLTKGPVKSEILVFSVALKYLEDGYDIGEFFEEEKPEEIEDSINAAYQETMERILHYDKRKILELLELAENTSVEQMSESQRNHIREKLTEVVEENLFYDEQDRIKRVLKKIENALNRPGEIIEGPEKSENNKKPLN</sequence>
<name>A0AAU9I5G8_9CILI</name>
<keyword evidence="2 8" id="KW-0812">Transmembrane</keyword>
<dbReference type="PROSITE" id="PS51758">
    <property type="entry name" value="LETM1_RBD"/>
    <property type="match status" value="1"/>
</dbReference>
<evidence type="ECO:0000313" key="10">
    <source>
        <dbReference type="EMBL" id="CAG9310354.1"/>
    </source>
</evidence>
<feature type="transmembrane region" description="Helical" evidence="8">
    <location>
        <begin position="83"/>
        <end position="109"/>
    </location>
</feature>
<evidence type="ECO:0000256" key="6">
    <source>
        <dbReference type="ARBA" id="ARBA00023136"/>
    </source>
</evidence>
<keyword evidence="6 8" id="KW-0472">Membrane</keyword>
<dbReference type="InterPro" id="IPR044202">
    <property type="entry name" value="LETM1/MDM38-like"/>
</dbReference>